<evidence type="ECO:0000313" key="2">
    <source>
        <dbReference type="Proteomes" id="UP001478862"/>
    </source>
</evidence>
<dbReference type="Proteomes" id="UP001478862">
    <property type="component" value="Unassembled WGS sequence"/>
</dbReference>
<gene>
    <name evidence="1" type="ORF">ABNX05_02335</name>
</gene>
<dbReference type="RefSeq" id="WP_349658214.1">
    <property type="nucleotide sequence ID" value="NZ_JBEGDG010000001.1"/>
</dbReference>
<sequence length="47" mass="5472">MPRKNNSNTNEFKLEVQAYLAGNESYVSIAKRFGVQNKTQVERRVKK</sequence>
<protein>
    <submittedName>
        <fullName evidence="1">Transposase</fullName>
    </submittedName>
</protein>
<comment type="caution">
    <text evidence="1">The sequence shown here is derived from an EMBL/GenBank/DDBJ whole genome shotgun (WGS) entry which is preliminary data.</text>
</comment>
<organism evidence="1 2">
    <name type="scientific">Lysinibacillus zambalensis</name>
    <dbReference type="NCBI Taxonomy" id="3160866"/>
    <lineage>
        <taxon>Bacteria</taxon>
        <taxon>Bacillati</taxon>
        <taxon>Bacillota</taxon>
        <taxon>Bacilli</taxon>
        <taxon>Bacillales</taxon>
        <taxon>Bacillaceae</taxon>
        <taxon>Lysinibacillus</taxon>
    </lineage>
</organism>
<evidence type="ECO:0000313" key="1">
    <source>
        <dbReference type="EMBL" id="MEQ6353448.1"/>
    </source>
</evidence>
<accession>A0ABV1MQ97</accession>
<dbReference type="EMBL" id="JBEGDG010000001">
    <property type="protein sequence ID" value="MEQ6353448.1"/>
    <property type="molecule type" value="Genomic_DNA"/>
</dbReference>
<name>A0ABV1MQ97_9BACI</name>
<keyword evidence="2" id="KW-1185">Reference proteome</keyword>
<reference evidence="1 2" key="1">
    <citation type="submission" date="2024-06" db="EMBL/GenBank/DDBJ databases">
        <title>Lysinibacillus zambalefons sp. nov., a Novel Firmicute Isolated from the Poon Bato Zambales Hyperalkaline Spring.</title>
        <authorList>
            <person name="Aja J.A."/>
            <person name="Lazaro J.E.H."/>
            <person name="Llorin L.D."/>
            <person name="Lim K.R."/>
            <person name="Teodosio J."/>
            <person name="Dalisay D.S."/>
        </authorList>
    </citation>
    <scope>NUCLEOTIDE SEQUENCE [LARGE SCALE GENOMIC DNA]</scope>
    <source>
        <strain evidence="1 2">M3</strain>
    </source>
</reference>
<proteinExistence type="predicted"/>